<organism evidence="1">
    <name type="scientific">Oryza brachyantha</name>
    <name type="common">malo sina</name>
    <dbReference type="NCBI Taxonomy" id="4533"/>
    <lineage>
        <taxon>Eukaryota</taxon>
        <taxon>Viridiplantae</taxon>
        <taxon>Streptophyta</taxon>
        <taxon>Embryophyta</taxon>
        <taxon>Tracheophyta</taxon>
        <taxon>Spermatophyta</taxon>
        <taxon>Magnoliopsida</taxon>
        <taxon>Liliopsida</taxon>
        <taxon>Poales</taxon>
        <taxon>Poaceae</taxon>
        <taxon>BOP clade</taxon>
        <taxon>Oryzoideae</taxon>
        <taxon>Oryzeae</taxon>
        <taxon>Oryzinae</taxon>
        <taxon>Oryza</taxon>
    </lineage>
</organism>
<accession>J3L6B0</accession>
<evidence type="ECO:0000313" key="2">
    <source>
        <dbReference type="Proteomes" id="UP000006038"/>
    </source>
</evidence>
<name>J3L6B0_ORYBR</name>
<keyword evidence="2" id="KW-1185">Reference proteome</keyword>
<evidence type="ECO:0000313" key="1">
    <source>
        <dbReference type="EnsemblPlants" id="OB01G47660.1"/>
    </source>
</evidence>
<proteinExistence type="predicted"/>
<dbReference type="Gramene" id="OB01G47660.1">
    <property type="protein sequence ID" value="OB01G47660.1"/>
    <property type="gene ID" value="OB01G47660"/>
</dbReference>
<reference evidence="1" key="2">
    <citation type="submission" date="2013-04" db="UniProtKB">
        <authorList>
            <consortium name="EnsemblPlants"/>
        </authorList>
    </citation>
    <scope>IDENTIFICATION</scope>
</reference>
<sequence length="59" mass="6987">MPLFFNEIGRHSAVLVLRSYPPSSEWYCPCVRQVKTTRFYPQTRTNFSRSLAQPRDTYS</sequence>
<dbReference type="HOGENOM" id="CLU_2964555_0_0_1"/>
<dbReference type="Proteomes" id="UP000006038">
    <property type="component" value="Chromosome 1"/>
</dbReference>
<protein>
    <submittedName>
        <fullName evidence="1">Uncharacterized protein</fullName>
    </submittedName>
</protein>
<dbReference type="AlphaFoldDB" id="J3L6B0"/>
<reference evidence="1" key="1">
    <citation type="journal article" date="2013" name="Nat. Commun.">
        <title>Whole-genome sequencing of Oryza brachyantha reveals mechanisms underlying Oryza genome evolution.</title>
        <authorList>
            <person name="Chen J."/>
            <person name="Huang Q."/>
            <person name="Gao D."/>
            <person name="Wang J."/>
            <person name="Lang Y."/>
            <person name="Liu T."/>
            <person name="Li B."/>
            <person name="Bai Z."/>
            <person name="Luis Goicoechea J."/>
            <person name="Liang C."/>
            <person name="Chen C."/>
            <person name="Zhang W."/>
            <person name="Sun S."/>
            <person name="Liao Y."/>
            <person name="Zhang X."/>
            <person name="Yang L."/>
            <person name="Song C."/>
            <person name="Wang M."/>
            <person name="Shi J."/>
            <person name="Liu G."/>
            <person name="Liu J."/>
            <person name="Zhou H."/>
            <person name="Zhou W."/>
            <person name="Yu Q."/>
            <person name="An N."/>
            <person name="Chen Y."/>
            <person name="Cai Q."/>
            <person name="Wang B."/>
            <person name="Liu B."/>
            <person name="Min J."/>
            <person name="Huang Y."/>
            <person name="Wu H."/>
            <person name="Li Z."/>
            <person name="Zhang Y."/>
            <person name="Yin Y."/>
            <person name="Song W."/>
            <person name="Jiang J."/>
            <person name="Jackson S.A."/>
            <person name="Wing R.A."/>
            <person name="Wang J."/>
            <person name="Chen M."/>
        </authorList>
    </citation>
    <scope>NUCLEOTIDE SEQUENCE [LARGE SCALE GENOMIC DNA]</scope>
    <source>
        <strain evidence="1">cv. IRGC 101232</strain>
    </source>
</reference>
<dbReference type="EnsemblPlants" id="OB01G47660.1">
    <property type="protein sequence ID" value="OB01G47660.1"/>
    <property type="gene ID" value="OB01G47660"/>
</dbReference>